<organism evidence="1 2">
    <name type="scientific">Vigna unguiculata</name>
    <name type="common">Cowpea</name>
    <dbReference type="NCBI Taxonomy" id="3917"/>
    <lineage>
        <taxon>Eukaryota</taxon>
        <taxon>Viridiplantae</taxon>
        <taxon>Streptophyta</taxon>
        <taxon>Embryophyta</taxon>
        <taxon>Tracheophyta</taxon>
        <taxon>Spermatophyta</taxon>
        <taxon>Magnoliopsida</taxon>
        <taxon>eudicotyledons</taxon>
        <taxon>Gunneridae</taxon>
        <taxon>Pentapetalae</taxon>
        <taxon>rosids</taxon>
        <taxon>fabids</taxon>
        <taxon>Fabales</taxon>
        <taxon>Fabaceae</taxon>
        <taxon>Papilionoideae</taxon>
        <taxon>50 kb inversion clade</taxon>
        <taxon>NPAAA clade</taxon>
        <taxon>indigoferoid/millettioid clade</taxon>
        <taxon>Phaseoleae</taxon>
        <taxon>Vigna</taxon>
    </lineage>
</organism>
<dbReference type="AlphaFoldDB" id="A0A4D6N362"/>
<accession>A0A4D6N362</accession>
<name>A0A4D6N362_VIGUN</name>
<dbReference type="Proteomes" id="UP000501690">
    <property type="component" value="Linkage Group LG9"/>
</dbReference>
<keyword evidence="2" id="KW-1185">Reference proteome</keyword>
<evidence type="ECO:0000313" key="2">
    <source>
        <dbReference type="Proteomes" id="UP000501690"/>
    </source>
</evidence>
<proteinExistence type="predicted"/>
<dbReference type="EMBL" id="CP039353">
    <property type="protein sequence ID" value="QCE06939.1"/>
    <property type="molecule type" value="Genomic_DNA"/>
</dbReference>
<reference evidence="1 2" key="1">
    <citation type="submission" date="2019-04" db="EMBL/GenBank/DDBJ databases">
        <title>An improved genome assembly and genetic linkage map for asparagus bean, Vigna unguiculata ssp. sesquipedialis.</title>
        <authorList>
            <person name="Xia Q."/>
            <person name="Zhang R."/>
            <person name="Dong Y."/>
        </authorList>
    </citation>
    <scope>NUCLEOTIDE SEQUENCE [LARGE SCALE GENOMIC DNA]</scope>
    <source>
        <tissue evidence="1">Leaf</tissue>
    </source>
</reference>
<sequence>MCQSSLFRSDQPYADMCHYPCTSKLSNGRLPRHHLQLQNRNPNFPQTLAATMTHHCRQPPSAPPHLFVHVAVTPPSSIFSTILPENSSAITPLSLYLAQSRQPSQICHRQPRTATHHHHPSRLHRNSISTAAVSSFSCKFSRTRGEEKLRHQTPPPTCRRKTQQRLCTEQSSPPFLQNLQWQHHNFNLHGSTAISFFQPLQQRTQRTRFAANTTTVLTQI</sequence>
<gene>
    <name evidence="1" type="ORF">DEO72_LG9g1953</name>
</gene>
<protein>
    <submittedName>
        <fullName evidence="1">Uncharacterized protein</fullName>
    </submittedName>
</protein>
<evidence type="ECO:0000313" key="1">
    <source>
        <dbReference type="EMBL" id="QCE06939.1"/>
    </source>
</evidence>